<dbReference type="PANTHER" id="PTHR12393:SF6">
    <property type="entry name" value="SPHINGOMYELIN PHOSPHODIESTERASE 2"/>
    <property type="match status" value="1"/>
</dbReference>
<keyword evidence="2" id="KW-1185">Reference proteome</keyword>
<dbReference type="GO" id="GO:0004620">
    <property type="term" value="F:phospholipase activity"/>
    <property type="evidence" value="ECO:0007669"/>
    <property type="project" value="TreeGrafter"/>
</dbReference>
<organism evidence="1 2">
    <name type="scientific">Chlamydomonas schloesseri</name>
    <dbReference type="NCBI Taxonomy" id="2026947"/>
    <lineage>
        <taxon>Eukaryota</taxon>
        <taxon>Viridiplantae</taxon>
        <taxon>Chlorophyta</taxon>
        <taxon>core chlorophytes</taxon>
        <taxon>Chlorophyceae</taxon>
        <taxon>CS clade</taxon>
        <taxon>Chlamydomonadales</taxon>
        <taxon>Chlamydomonadaceae</taxon>
        <taxon>Chlamydomonas</taxon>
    </lineage>
</organism>
<dbReference type="GO" id="GO:0016020">
    <property type="term" value="C:membrane"/>
    <property type="evidence" value="ECO:0007669"/>
    <property type="project" value="TreeGrafter"/>
</dbReference>
<dbReference type="GO" id="GO:0046513">
    <property type="term" value="P:ceramide biosynthetic process"/>
    <property type="evidence" value="ECO:0007669"/>
    <property type="project" value="TreeGrafter"/>
</dbReference>
<dbReference type="GO" id="GO:0030149">
    <property type="term" value="P:sphingolipid catabolic process"/>
    <property type="evidence" value="ECO:0007669"/>
    <property type="project" value="TreeGrafter"/>
</dbReference>
<evidence type="ECO:0000313" key="1">
    <source>
        <dbReference type="EMBL" id="KAG2446997.1"/>
    </source>
</evidence>
<accession>A0A835WGC6</accession>
<protein>
    <submittedName>
        <fullName evidence="1">Uncharacterized protein</fullName>
    </submittedName>
</protein>
<dbReference type="EMBL" id="JAEHOD010000024">
    <property type="protein sequence ID" value="KAG2446997.1"/>
    <property type="molecule type" value="Genomic_DNA"/>
</dbReference>
<name>A0A835WGC6_9CHLO</name>
<dbReference type="PANTHER" id="PTHR12393">
    <property type="entry name" value="SPHINGOMYELIN PHOSPHODIESTERASE RELATED"/>
    <property type="match status" value="1"/>
</dbReference>
<sequence>MVSRVHAGPHSPTESDGSGLPAARYLATIMVPAEGQGGGGAAAAVVLAGTSGAAGGAGGSSTGGAAARGGSAAAALDWSGVFRDRGAAVDLAAVAQGGGEQVLEWALGQLPGAAAGLPPQPLSCRAFAAVLCSGNWAAADWLLARGLAPTGQPHQLHQLFAPLAPHMGKTGLVCGIPALRWIVSRCGLRWTAKCRAPLVKLLERLAQGQLAVFVAPGQLRWLEEMVAAVDAALGGPLPTSEDGG</sequence>
<dbReference type="GO" id="GO:0071944">
    <property type="term" value="C:cell periphery"/>
    <property type="evidence" value="ECO:0007669"/>
    <property type="project" value="TreeGrafter"/>
</dbReference>
<comment type="caution">
    <text evidence="1">The sequence shown here is derived from an EMBL/GenBank/DDBJ whole genome shotgun (WGS) entry which is preliminary data.</text>
</comment>
<dbReference type="GO" id="GO:0005783">
    <property type="term" value="C:endoplasmic reticulum"/>
    <property type="evidence" value="ECO:0007669"/>
    <property type="project" value="TreeGrafter"/>
</dbReference>
<evidence type="ECO:0000313" key="2">
    <source>
        <dbReference type="Proteomes" id="UP000613740"/>
    </source>
</evidence>
<dbReference type="AlphaFoldDB" id="A0A835WGC6"/>
<reference evidence="1" key="1">
    <citation type="journal article" date="2020" name="bioRxiv">
        <title>Comparative genomics of Chlamydomonas.</title>
        <authorList>
            <person name="Craig R.J."/>
            <person name="Hasan A.R."/>
            <person name="Ness R.W."/>
            <person name="Keightley P.D."/>
        </authorList>
    </citation>
    <scope>NUCLEOTIDE SEQUENCE</scope>
    <source>
        <strain evidence="1">CCAP 11/173</strain>
    </source>
</reference>
<proteinExistence type="predicted"/>
<dbReference type="OrthoDB" id="10656480at2759"/>
<dbReference type="Proteomes" id="UP000613740">
    <property type="component" value="Unassembled WGS sequence"/>
</dbReference>
<gene>
    <name evidence="1" type="ORF">HYH02_008151</name>
</gene>